<reference evidence="2 3" key="1">
    <citation type="submission" date="2022-10" db="EMBL/GenBank/DDBJ databases">
        <title>The complete genomes of actinobacterial strains from the NBC collection.</title>
        <authorList>
            <person name="Joergensen T.S."/>
            <person name="Alvarez Arevalo M."/>
            <person name="Sterndorff E.B."/>
            <person name="Faurdal D."/>
            <person name="Vuksanovic O."/>
            <person name="Mourched A.-S."/>
            <person name="Charusanti P."/>
            <person name="Shaw S."/>
            <person name="Blin K."/>
            <person name="Weber T."/>
        </authorList>
    </citation>
    <scope>NUCLEOTIDE SEQUENCE [LARGE SCALE GENOMIC DNA]</scope>
    <source>
        <strain evidence="2 3">NBC_00123</strain>
    </source>
</reference>
<feature type="region of interest" description="Disordered" evidence="1">
    <location>
        <begin position="1"/>
        <end position="68"/>
    </location>
</feature>
<dbReference type="RefSeq" id="WP_406336404.1">
    <property type="nucleotide sequence ID" value="NZ_CP108188.1"/>
</dbReference>
<evidence type="ECO:0000313" key="2">
    <source>
        <dbReference type="EMBL" id="WTR73626.1"/>
    </source>
</evidence>
<dbReference type="EMBL" id="CP108188">
    <property type="protein sequence ID" value="WTR73626.1"/>
    <property type="molecule type" value="Genomic_DNA"/>
</dbReference>
<evidence type="ECO:0000313" key="3">
    <source>
        <dbReference type="Proteomes" id="UP001622594"/>
    </source>
</evidence>
<evidence type="ECO:0000256" key="1">
    <source>
        <dbReference type="SAM" id="MobiDB-lite"/>
    </source>
</evidence>
<feature type="compositionally biased region" description="Polar residues" evidence="1">
    <location>
        <begin position="59"/>
        <end position="68"/>
    </location>
</feature>
<keyword evidence="3" id="KW-1185">Reference proteome</keyword>
<dbReference type="Proteomes" id="UP001622594">
    <property type="component" value="Chromosome"/>
</dbReference>
<organism evidence="2 3">
    <name type="scientific">Streptomyces zaomyceticus</name>
    <dbReference type="NCBI Taxonomy" id="68286"/>
    <lineage>
        <taxon>Bacteria</taxon>
        <taxon>Bacillati</taxon>
        <taxon>Actinomycetota</taxon>
        <taxon>Actinomycetes</taxon>
        <taxon>Kitasatosporales</taxon>
        <taxon>Streptomycetaceae</taxon>
        <taxon>Streptomyces</taxon>
    </lineage>
</organism>
<proteinExistence type="predicted"/>
<sequence length="68" mass="7468">MRTLAHPGISVQVARSRKSRGSLPVPDDTTVPDRPHWKPATLTGRKPVGRGFRTDLYGTRQNDSTTIG</sequence>
<protein>
    <submittedName>
        <fullName evidence="2">MarR family transcriptional regulator</fullName>
    </submittedName>
</protein>
<accession>A0ABZ1LJQ0</accession>
<gene>
    <name evidence="2" type="ORF">OG814_32220</name>
</gene>
<name>A0ABZ1LJQ0_9ACTN</name>